<sequence length="375" mass="41595">MKIGVLGGGQLGRMMALAGYPMGLEFGLYDPTEDSCGGQVAPLYTSPFEITDTLKKFVDEHDVFTYEFENVPLELAEYIAQRKPLFPGKDALFYSQHRLTEKNLFKSLDIPVTAFSKVDDRASLLAAGDIVGIPFILKTTTLGYDGKGQYRVMSQGELNELADKLFPEEGDACQDTVYGGVSEYIAEAFVNFTRELSIVCVRDQKGDCKYYSPAENDHRDGILHLSVAPAEGLSDEHLECLQGYAKKLLEKLNYVGVLSIEFFDTPEGLVVNEFAPRVHNSGHWSMEGSITGQFENHIRAIAGLPLGDTDNRSVSAMYNLVGHDIDRAALNLSDVHVHWYGKEIKPKRKVGHVNILAESYSALKNKITEVDKLVK</sequence>
<dbReference type="Pfam" id="PF17769">
    <property type="entry name" value="PurK_C"/>
    <property type="match status" value="1"/>
</dbReference>
<keyword evidence="1 4" id="KW-0547">Nucleotide-binding</keyword>
<keyword evidence="3 4" id="KW-0067">ATP-binding</keyword>
<dbReference type="InterPro" id="IPR011761">
    <property type="entry name" value="ATP-grasp"/>
</dbReference>
<feature type="binding site" evidence="4">
    <location>
        <begin position="143"/>
        <end position="149"/>
    </location>
    <ligand>
        <name>ATP</name>
        <dbReference type="ChEBI" id="CHEBI:30616"/>
    </ligand>
</feature>
<keyword evidence="2 4" id="KW-0658">Purine biosynthesis</keyword>
<evidence type="ECO:0000256" key="1">
    <source>
        <dbReference type="ARBA" id="ARBA00022741"/>
    </source>
</evidence>
<dbReference type="Gene3D" id="3.30.1490.20">
    <property type="entry name" value="ATP-grasp fold, A domain"/>
    <property type="match status" value="1"/>
</dbReference>
<dbReference type="PANTHER" id="PTHR11609">
    <property type="entry name" value="PURINE BIOSYNTHESIS PROTEIN 6/7, PUR6/7"/>
    <property type="match status" value="1"/>
</dbReference>
<dbReference type="InterPro" id="IPR054350">
    <property type="entry name" value="PurT/PurK_preATP-grasp"/>
</dbReference>
<dbReference type="EMBL" id="BAABBN010000004">
    <property type="protein sequence ID" value="GAA3911740.1"/>
    <property type="molecule type" value="Genomic_DNA"/>
</dbReference>
<comment type="similarity">
    <text evidence="4 5">Belongs to the PurK/PurT family.</text>
</comment>
<dbReference type="SUPFAM" id="SSF56059">
    <property type="entry name" value="Glutathione synthetase ATP-binding domain-like"/>
    <property type="match status" value="1"/>
</dbReference>
<feature type="binding site" evidence="4">
    <location>
        <begin position="187"/>
        <end position="190"/>
    </location>
    <ligand>
        <name>ATP</name>
        <dbReference type="ChEBI" id="CHEBI:30616"/>
    </ligand>
</feature>
<feature type="binding site" evidence="4">
    <location>
        <begin position="272"/>
        <end position="273"/>
    </location>
    <ligand>
        <name>ATP</name>
        <dbReference type="ChEBI" id="CHEBI:30616"/>
    </ligand>
</feature>
<dbReference type="NCBIfam" id="NF004679">
    <property type="entry name" value="PRK06019.1-5"/>
    <property type="match status" value="1"/>
</dbReference>
<comment type="pathway">
    <text evidence="4 5">Purine metabolism; IMP biosynthesis via de novo pathway; 5-amino-1-(5-phospho-D-ribosyl)imidazole-4-carboxylate from 5-amino-1-(5-phospho-D-ribosyl)imidazole (N5-CAIR route): step 1/2.</text>
</comment>
<feature type="domain" description="ATP-grasp" evidence="6">
    <location>
        <begin position="102"/>
        <end position="302"/>
    </location>
</feature>
<comment type="subunit">
    <text evidence="4 5">Homodimer.</text>
</comment>
<dbReference type="RefSeq" id="WP_344794742.1">
    <property type="nucleotide sequence ID" value="NZ_BAABBN010000004.1"/>
</dbReference>
<name>A0ABP7M0Y1_9GAMM</name>
<comment type="caution">
    <text evidence="7">The sequence shown here is derived from an EMBL/GenBank/DDBJ whole genome shotgun (WGS) entry which is preliminary data.</text>
</comment>
<evidence type="ECO:0000256" key="2">
    <source>
        <dbReference type="ARBA" id="ARBA00022755"/>
    </source>
</evidence>
<dbReference type="SUPFAM" id="SSF52440">
    <property type="entry name" value="PreATP-grasp domain"/>
    <property type="match status" value="1"/>
</dbReference>
<evidence type="ECO:0000313" key="8">
    <source>
        <dbReference type="Proteomes" id="UP001501565"/>
    </source>
</evidence>
<dbReference type="EC" id="6.3.4.18" evidence="4 5"/>
<dbReference type="InterPro" id="IPR013815">
    <property type="entry name" value="ATP_grasp_subdomain_1"/>
</dbReference>
<keyword evidence="4 5" id="KW-0436">Ligase</keyword>
<dbReference type="Pfam" id="PF02222">
    <property type="entry name" value="ATP-grasp"/>
    <property type="match status" value="1"/>
</dbReference>
<reference evidence="8" key="1">
    <citation type="journal article" date="2019" name="Int. J. Syst. Evol. Microbiol.">
        <title>The Global Catalogue of Microorganisms (GCM) 10K type strain sequencing project: providing services to taxonomists for standard genome sequencing and annotation.</title>
        <authorList>
            <consortium name="The Broad Institute Genomics Platform"/>
            <consortium name="The Broad Institute Genome Sequencing Center for Infectious Disease"/>
            <person name="Wu L."/>
            <person name="Ma J."/>
        </authorList>
    </citation>
    <scope>NUCLEOTIDE SEQUENCE [LARGE SCALE GENOMIC DNA]</scope>
    <source>
        <strain evidence="8">JCM 17551</strain>
    </source>
</reference>
<protein>
    <recommendedName>
        <fullName evidence="4 5">N5-carboxyaminoimidazole ribonucleotide synthase</fullName>
        <shortName evidence="4 5">N5-CAIR synthase</shortName>
        <ecNumber evidence="4 5">6.3.4.18</ecNumber>
    </recommendedName>
    <alternativeName>
        <fullName evidence="4 5">5-(carboxyamino)imidazole ribonucleotide synthetase</fullName>
    </alternativeName>
</protein>
<keyword evidence="8" id="KW-1185">Reference proteome</keyword>
<feature type="binding site" evidence="4">
    <location>
        <position position="218"/>
    </location>
    <ligand>
        <name>ATP</name>
        <dbReference type="ChEBI" id="CHEBI:30616"/>
    </ligand>
</feature>
<dbReference type="Proteomes" id="UP001501565">
    <property type="component" value="Unassembled WGS sequence"/>
</dbReference>
<comment type="function">
    <text evidence="5">Catalyzes the ATP-dependent conversion of 5-aminoimidazole ribonucleotide (AIR) and HCO(3)- to N5-carboxyaminoimidazole ribonucleotide (N5-CAIR).</text>
</comment>
<accession>A0ABP7M0Y1</accession>
<dbReference type="NCBIfam" id="TIGR01161">
    <property type="entry name" value="purK"/>
    <property type="match status" value="1"/>
</dbReference>
<dbReference type="InterPro" id="IPR003135">
    <property type="entry name" value="ATP-grasp_carboxylate-amine"/>
</dbReference>
<dbReference type="InterPro" id="IPR011054">
    <property type="entry name" value="Rudment_hybrid_motif"/>
</dbReference>
<feature type="binding site" evidence="4">
    <location>
        <position position="195"/>
    </location>
    <ligand>
        <name>ATP</name>
        <dbReference type="ChEBI" id="CHEBI:30616"/>
    </ligand>
</feature>
<comment type="function">
    <text evidence="4">Catalyzes the ATP-dependent conversion of 5-aminoimidazole ribonucleotide (AIR) and HCO(3)(-) to N5-carboxyaminoimidazole ribonucleotide (N5-CAIR).</text>
</comment>
<dbReference type="PANTHER" id="PTHR11609:SF5">
    <property type="entry name" value="PHOSPHORIBOSYLAMINOIMIDAZOLE CARBOXYLASE"/>
    <property type="match status" value="1"/>
</dbReference>
<evidence type="ECO:0000313" key="7">
    <source>
        <dbReference type="EMBL" id="GAA3911740.1"/>
    </source>
</evidence>
<evidence type="ECO:0000259" key="6">
    <source>
        <dbReference type="PROSITE" id="PS50975"/>
    </source>
</evidence>
<evidence type="ECO:0000256" key="3">
    <source>
        <dbReference type="ARBA" id="ARBA00022840"/>
    </source>
</evidence>
<proteinExistence type="inferred from homology"/>
<dbReference type="Gene3D" id="3.40.50.20">
    <property type="match status" value="1"/>
</dbReference>
<dbReference type="HAMAP" id="MF_01928">
    <property type="entry name" value="PurK"/>
    <property type="match status" value="1"/>
</dbReference>
<gene>
    <name evidence="4 5" type="primary">purK</name>
    <name evidence="7" type="ORF">GCM10022277_02970</name>
</gene>
<evidence type="ECO:0000256" key="4">
    <source>
        <dbReference type="HAMAP-Rule" id="MF_01928"/>
    </source>
</evidence>
<dbReference type="PROSITE" id="PS50975">
    <property type="entry name" value="ATP_GRASP"/>
    <property type="match status" value="1"/>
</dbReference>
<comment type="catalytic activity">
    <reaction evidence="4 5">
        <text>5-amino-1-(5-phospho-beta-D-ribosyl)imidazole + hydrogencarbonate + ATP = 5-carboxyamino-1-(5-phospho-D-ribosyl)imidazole + ADP + phosphate + 2 H(+)</text>
        <dbReference type="Rhea" id="RHEA:19317"/>
        <dbReference type="ChEBI" id="CHEBI:15378"/>
        <dbReference type="ChEBI" id="CHEBI:17544"/>
        <dbReference type="ChEBI" id="CHEBI:30616"/>
        <dbReference type="ChEBI" id="CHEBI:43474"/>
        <dbReference type="ChEBI" id="CHEBI:58730"/>
        <dbReference type="ChEBI" id="CHEBI:137981"/>
        <dbReference type="ChEBI" id="CHEBI:456216"/>
        <dbReference type="EC" id="6.3.4.18"/>
    </reaction>
</comment>
<evidence type="ECO:0000256" key="5">
    <source>
        <dbReference type="RuleBase" id="RU361200"/>
    </source>
</evidence>
<dbReference type="Gene3D" id="3.30.470.20">
    <property type="entry name" value="ATP-grasp fold, B domain"/>
    <property type="match status" value="1"/>
</dbReference>
<dbReference type="InterPro" id="IPR005875">
    <property type="entry name" value="PurK"/>
</dbReference>
<feature type="binding site" evidence="4">
    <location>
        <position position="98"/>
    </location>
    <ligand>
        <name>ATP</name>
        <dbReference type="ChEBI" id="CHEBI:30616"/>
    </ligand>
</feature>
<dbReference type="InterPro" id="IPR016185">
    <property type="entry name" value="PreATP-grasp_dom_sf"/>
</dbReference>
<dbReference type="InterPro" id="IPR040686">
    <property type="entry name" value="PurK_C"/>
</dbReference>
<dbReference type="Pfam" id="PF22660">
    <property type="entry name" value="RS_preATP-grasp-like"/>
    <property type="match status" value="1"/>
</dbReference>
<organism evidence="7 8">
    <name type="scientific">Litoribacillus peritrichatus</name>
    <dbReference type="NCBI Taxonomy" id="718191"/>
    <lineage>
        <taxon>Bacteria</taxon>
        <taxon>Pseudomonadati</taxon>
        <taxon>Pseudomonadota</taxon>
        <taxon>Gammaproteobacteria</taxon>
        <taxon>Oceanospirillales</taxon>
        <taxon>Oceanospirillaceae</taxon>
        <taxon>Litoribacillus</taxon>
    </lineage>
</organism>
<feature type="binding site" evidence="4">
    <location>
        <position position="138"/>
    </location>
    <ligand>
        <name>ATP</name>
        <dbReference type="ChEBI" id="CHEBI:30616"/>
    </ligand>
</feature>
<dbReference type="InterPro" id="IPR029752">
    <property type="entry name" value="D-isomer_DH_CS1"/>
</dbReference>
<dbReference type="SUPFAM" id="SSF51246">
    <property type="entry name" value="Rudiment single hybrid motif"/>
    <property type="match status" value="1"/>
</dbReference>
<dbReference type="PROSITE" id="PS00065">
    <property type="entry name" value="D_2_HYDROXYACID_DH_1"/>
    <property type="match status" value="1"/>
</dbReference>